<evidence type="ECO:0000256" key="3">
    <source>
        <dbReference type="ARBA" id="ARBA00023082"/>
    </source>
</evidence>
<evidence type="ECO:0000256" key="4">
    <source>
        <dbReference type="ARBA" id="ARBA00023125"/>
    </source>
</evidence>
<evidence type="ECO:0000256" key="2">
    <source>
        <dbReference type="ARBA" id="ARBA00023015"/>
    </source>
</evidence>
<dbReference type="InterPro" id="IPR013324">
    <property type="entry name" value="RNA_pol_sigma_r3/r4-like"/>
</dbReference>
<proteinExistence type="inferred from homology"/>
<dbReference type="EMBL" id="BAABAT010000007">
    <property type="protein sequence ID" value="GAA4249510.1"/>
    <property type="molecule type" value="Genomic_DNA"/>
</dbReference>
<dbReference type="NCBIfam" id="TIGR02983">
    <property type="entry name" value="SigE-fam_strep"/>
    <property type="match status" value="1"/>
</dbReference>
<feature type="domain" description="RNA polymerase sigma-70 region 2" evidence="6">
    <location>
        <begin position="16"/>
        <end position="77"/>
    </location>
</feature>
<dbReference type="CDD" id="cd06171">
    <property type="entry name" value="Sigma70_r4"/>
    <property type="match status" value="1"/>
</dbReference>
<evidence type="ECO:0000313" key="9">
    <source>
        <dbReference type="Proteomes" id="UP001500620"/>
    </source>
</evidence>
<accession>A0ABP8D894</accession>
<comment type="similarity">
    <text evidence="1">Belongs to the sigma-70 factor family. ECF subfamily.</text>
</comment>
<sequence length="174" mass="18874">MVGVTPSEEQAFTEFVDAHADRLLRFARLLVSDAAEAEDLLQTALMRLTRHWSRQLGSPEAYVRATLVNLAKDRGRRSHLVPVPVQADPDLPTAGPDHAEAIAARAHLDQLLAVLPPRQRVTVVLRVVDGLSEAETAAVMQCSPGTVKSNLARGLDKVRIALESSLASAEETTR</sequence>
<name>A0ABP8D894_9ACTN</name>
<dbReference type="Proteomes" id="UP001500620">
    <property type="component" value="Unassembled WGS sequence"/>
</dbReference>
<comment type="caution">
    <text evidence="8">The sequence shown here is derived from an EMBL/GenBank/DDBJ whole genome shotgun (WGS) entry which is preliminary data.</text>
</comment>
<reference evidence="9" key="1">
    <citation type="journal article" date="2019" name="Int. J. Syst. Evol. Microbiol.">
        <title>The Global Catalogue of Microorganisms (GCM) 10K type strain sequencing project: providing services to taxonomists for standard genome sequencing and annotation.</title>
        <authorList>
            <consortium name="The Broad Institute Genomics Platform"/>
            <consortium name="The Broad Institute Genome Sequencing Center for Infectious Disease"/>
            <person name="Wu L."/>
            <person name="Ma J."/>
        </authorList>
    </citation>
    <scope>NUCLEOTIDE SEQUENCE [LARGE SCALE GENOMIC DNA]</scope>
    <source>
        <strain evidence="9">JCM 17441</strain>
    </source>
</reference>
<keyword evidence="5" id="KW-0804">Transcription</keyword>
<dbReference type="InterPro" id="IPR036388">
    <property type="entry name" value="WH-like_DNA-bd_sf"/>
</dbReference>
<keyword evidence="2" id="KW-0805">Transcription regulation</keyword>
<evidence type="ECO:0000256" key="5">
    <source>
        <dbReference type="ARBA" id="ARBA00023163"/>
    </source>
</evidence>
<dbReference type="InterPro" id="IPR014284">
    <property type="entry name" value="RNA_pol_sigma-70_dom"/>
</dbReference>
<keyword evidence="3" id="KW-0731">Sigma factor</keyword>
<evidence type="ECO:0000259" key="6">
    <source>
        <dbReference type="Pfam" id="PF04542"/>
    </source>
</evidence>
<dbReference type="Gene3D" id="1.10.1740.10">
    <property type="match status" value="1"/>
</dbReference>
<evidence type="ECO:0000313" key="8">
    <source>
        <dbReference type="EMBL" id="GAA4249510.1"/>
    </source>
</evidence>
<dbReference type="Pfam" id="PF08281">
    <property type="entry name" value="Sigma70_r4_2"/>
    <property type="match status" value="1"/>
</dbReference>
<evidence type="ECO:0000259" key="7">
    <source>
        <dbReference type="Pfam" id="PF08281"/>
    </source>
</evidence>
<evidence type="ECO:0000256" key="1">
    <source>
        <dbReference type="ARBA" id="ARBA00010641"/>
    </source>
</evidence>
<dbReference type="InterPro" id="IPR039425">
    <property type="entry name" value="RNA_pol_sigma-70-like"/>
</dbReference>
<organism evidence="8 9">
    <name type="scientific">Dactylosporangium darangshiense</name>
    <dbReference type="NCBI Taxonomy" id="579108"/>
    <lineage>
        <taxon>Bacteria</taxon>
        <taxon>Bacillati</taxon>
        <taxon>Actinomycetota</taxon>
        <taxon>Actinomycetes</taxon>
        <taxon>Micromonosporales</taxon>
        <taxon>Micromonosporaceae</taxon>
        <taxon>Dactylosporangium</taxon>
    </lineage>
</organism>
<dbReference type="Pfam" id="PF04542">
    <property type="entry name" value="Sigma70_r2"/>
    <property type="match status" value="1"/>
</dbReference>
<dbReference type="Gene3D" id="1.10.10.10">
    <property type="entry name" value="Winged helix-like DNA-binding domain superfamily/Winged helix DNA-binding domain"/>
    <property type="match status" value="1"/>
</dbReference>
<dbReference type="PANTHER" id="PTHR43133">
    <property type="entry name" value="RNA POLYMERASE ECF-TYPE SIGMA FACTO"/>
    <property type="match status" value="1"/>
</dbReference>
<dbReference type="SUPFAM" id="SSF88659">
    <property type="entry name" value="Sigma3 and sigma4 domains of RNA polymerase sigma factors"/>
    <property type="match status" value="1"/>
</dbReference>
<dbReference type="InterPro" id="IPR007627">
    <property type="entry name" value="RNA_pol_sigma70_r2"/>
</dbReference>
<dbReference type="InterPro" id="IPR013325">
    <property type="entry name" value="RNA_pol_sigma_r2"/>
</dbReference>
<dbReference type="SUPFAM" id="SSF88946">
    <property type="entry name" value="Sigma2 domain of RNA polymerase sigma factors"/>
    <property type="match status" value="1"/>
</dbReference>
<dbReference type="PANTHER" id="PTHR43133:SF50">
    <property type="entry name" value="ECF RNA POLYMERASE SIGMA FACTOR SIGM"/>
    <property type="match status" value="1"/>
</dbReference>
<dbReference type="NCBIfam" id="TIGR02937">
    <property type="entry name" value="sigma70-ECF"/>
    <property type="match status" value="1"/>
</dbReference>
<keyword evidence="4" id="KW-0238">DNA-binding</keyword>
<dbReference type="InterPro" id="IPR014325">
    <property type="entry name" value="RNA_pol_sigma-E_actinobac"/>
</dbReference>
<dbReference type="InterPro" id="IPR013249">
    <property type="entry name" value="RNA_pol_sigma70_r4_t2"/>
</dbReference>
<feature type="domain" description="RNA polymerase sigma factor 70 region 4 type 2" evidence="7">
    <location>
        <begin position="108"/>
        <end position="157"/>
    </location>
</feature>
<keyword evidence="9" id="KW-1185">Reference proteome</keyword>
<gene>
    <name evidence="8" type="ORF">GCM10022255_033940</name>
</gene>
<protein>
    <submittedName>
        <fullName evidence="8">SigE family RNA polymerase sigma factor</fullName>
    </submittedName>
</protein>